<dbReference type="PANTHER" id="PTHR24171">
    <property type="entry name" value="ANKYRIN REPEAT DOMAIN-CONTAINING PROTEIN 39-RELATED"/>
    <property type="match status" value="1"/>
</dbReference>
<accession>A0A6A5AGK5</accession>
<evidence type="ECO:0000256" key="3">
    <source>
        <dbReference type="PROSITE-ProRule" id="PRU00023"/>
    </source>
</evidence>
<dbReference type="PROSITE" id="PS50088">
    <property type="entry name" value="ANK_REPEAT"/>
    <property type="match status" value="3"/>
</dbReference>
<evidence type="ECO:0000256" key="2">
    <source>
        <dbReference type="ARBA" id="ARBA00023043"/>
    </source>
</evidence>
<name>A0A6A5AGK5_APHAT</name>
<feature type="repeat" description="ANK" evidence="3">
    <location>
        <begin position="225"/>
        <end position="257"/>
    </location>
</feature>
<evidence type="ECO:0000313" key="4">
    <source>
        <dbReference type="EMBL" id="KAF0754411.1"/>
    </source>
</evidence>
<dbReference type="InterPro" id="IPR002110">
    <property type="entry name" value="Ankyrin_rpt"/>
</dbReference>
<dbReference type="PANTHER" id="PTHR24171:SF9">
    <property type="entry name" value="ANKYRIN REPEAT DOMAIN-CONTAINING PROTEIN 39"/>
    <property type="match status" value="1"/>
</dbReference>
<evidence type="ECO:0000313" key="5">
    <source>
        <dbReference type="Proteomes" id="UP000469452"/>
    </source>
</evidence>
<comment type="caution">
    <text evidence="4">The sequence shown here is derived from an EMBL/GenBank/DDBJ whole genome shotgun (WGS) entry which is preliminary data.</text>
</comment>
<keyword evidence="2 3" id="KW-0040">ANK repeat</keyword>
<dbReference type="SUPFAM" id="SSF48403">
    <property type="entry name" value="Ankyrin repeat"/>
    <property type="match status" value="1"/>
</dbReference>
<dbReference type="PRINTS" id="PR01415">
    <property type="entry name" value="ANKYRIN"/>
</dbReference>
<reference evidence="4 5" key="1">
    <citation type="submission" date="2019-06" db="EMBL/GenBank/DDBJ databases">
        <title>Genomics analysis of Aphanomyces spp. identifies a new class of oomycete effector associated with host adaptation.</title>
        <authorList>
            <person name="Gaulin E."/>
        </authorList>
    </citation>
    <scope>NUCLEOTIDE SEQUENCE [LARGE SCALE GENOMIC DNA]</scope>
    <source>
        <strain evidence="4 5">E</strain>
    </source>
</reference>
<dbReference type="VEuPathDB" id="FungiDB:H257_12508"/>
<feature type="non-terminal residue" evidence="4">
    <location>
        <position position="290"/>
    </location>
</feature>
<protein>
    <submittedName>
        <fullName evidence="4">Uncharacterized protein</fullName>
    </submittedName>
</protein>
<keyword evidence="1" id="KW-0677">Repeat</keyword>
<dbReference type="Proteomes" id="UP000469452">
    <property type="component" value="Unassembled WGS sequence"/>
</dbReference>
<dbReference type="Pfam" id="PF13637">
    <property type="entry name" value="Ank_4"/>
    <property type="match status" value="1"/>
</dbReference>
<dbReference type="Gene3D" id="1.25.40.20">
    <property type="entry name" value="Ankyrin repeat-containing domain"/>
    <property type="match status" value="3"/>
</dbReference>
<dbReference type="PROSITE" id="PS50297">
    <property type="entry name" value="ANK_REP_REGION"/>
    <property type="match status" value="3"/>
</dbReference>
<dbReference type="EMBL" id="VJMI01010873">
    <property type="protein sequence ID" value="KAF0754411.1"/>
    <property type="molecule type" value="Genomic_DNA"/>
</dbReference>
<organism evidence="4 5">
    <name type="scientific">Aphanomyces astaci</name>
    <name type="common">Crayfish plague agent</name>
    <dbReference type="NCBI Taxonomy" id="112090"/>
    <lineage>
        <taxon>Eukaryota</taxon>
        <taxon>Sar</taxon>
        <taxon>Stramenopiles</taxon>
        <taxon>Oomycota</taxon>
        <taxon>Saprolegniomycetes</taxon>
        <taxon>Saprolegniales</taxon>
        <taxon>Verrucalvaceae</taxon>
        <taxon>Aphanomyces</taxon>
    </lineage>
</organism>
<evidence type="ECO:0000256" key="1">
    <source>
        <dbReference type="ARBA" id="ARBA00022737"/>
    </source>
</evidence>
<dbReference type="Pfam" id="PF12796">
    <property type="entry name" value="Ank_2"/>
    <property type="match status" value="1"/>
</dbReference>
<sequence>MDIAPDRRLTVHMSAMDADDFEKMLATAIDRRDAKQVEALLSQENVNAEVFHGPVLVRSFVAAACSDTSIFHLLVQANFNVNAVDDVRDYYMDTSRRLTFTQDGDTALMVAARGIDSKLYTDEDIPVGAAFSQDCATNVRLLLEAKADVNVINKSGETALFQAVNYGGDQAIVMVKMLLEGDLCHVDVQDEDGLTPLHVAVKRGQADIVALLINRKSNVHAKTSEGKSPLHLACQYGHFAVVEILVKYQPVLNELTEDRQTPLILAASCGSMAIVRLLLDLQVDVTIKDK</sequence>
<feature type="repeat" description="ANK" evidence="3">
    <location>
        <begin position="192"/>
        <end position="224"/>
    </location>
</feature>
<dbReference type="AlphaFoldDB" id="A0A6A5AGK5"/>
<dbReference type="InterPro" id="IPR036770">
    <property type="entry name" value="Ankyrin_rpt-contain_sf"/>
</dbReference>
<gene>
    <name evidence="4" type="ORF">AaE_005341</name>
</gene>
<proteinExistence type="predicted"/>
<dbReference type="SMART" id="SM00248">
    <property type="entry name" value="ANK"/>
    <property type="match status" value="5"/>
</dbReference>
<feature type="repeat" description="ANK" evidence="3">
    <location>
        <begin position="258"/>
        <end position="290"/>
    </location>
</feature>